<evidence type="ECO:0000256" key="1">
    <source>
        <dbReference type="SAM" id="MobiDB-lite"/>
    </source>
</evidence>
<accession>A0A9W2ZFM9</accession>
<dbReference type="SMART" id="SM00034">
    <property type="entry name" value="CLECT"/>
    <property type="match status" value="1"/>
</dbReference>
<feature type="signal peptide" evidence="3">
    <location>
        <begin position="1"/>
        <end position="24"/>
    </location>
</feature>
<evidence type="ECO:0000256" key="3">
    <source>
        <dbReference type="SAM" id="SignalP"/>
    </source>
</evidence>
<feature type="region of interest" description="Disordered" evidence="1">
    <location>
        <begin position="499"/>
        <end position="526"/>
    </location>
</feature>
<dbReference type="CDD" id="cd00037">
    <property type="entry name" value="CLECT"/>
    <property type="match status" value="1"/>
</dbReference>
<protein>
    <submittedName>
        <fullName evidence="6">Uncharacterized protein LOC106059756</fullName>
    </submittedName>
</protein>
<keyword evidence="2" id="KW-1133">Transmembrane helix</keyword>
<dbReference type="PROSITE" id="PS50041">
    <property type="entry name" value="C_TYPE_LECTIN_2"/>
    <property type="match status" value="1"/>
</dbReference>
<dbReference type="Gene3D" id="2.60.120.260">
    <property type="entry name" value="Galactose-binding domain-like"/>
    <property type="match status" value="1"/>
</dbReference>
<feature type="region of interest" description="Disordered" evidence="1">
    <location>
        <begin position="588"/>
        <end position="624"/>
    </location>
</feature>
<feature type="compositionally biased region" description="Polar residues" evidence="1">
    <location>
        <begin position="607"/>
        <end position="624"/>
    </location>
</feature>
<feature type="transmembrane region" description="Helical" evidence="2">
    <location>
        <begin position="538"/>
        <end position="558"/>
    </location>
</feature>
<keyword evidence="2" id="KW-0472">Membrane</keyword>
<organism evidence="5 6">
    <name type="scientific">Biomphalaria glabrata</name>
    <name type="common">Bloodfluke planorb</name>
    <name type="synonym">Freshwater snail</name>
    <dbReference type="NCBI Taxonomy" id="6526"/>
    <lineage>
        <taxon>Eukaryota</taxon>
        <taxon>Metazoa</taxon>
        <taxon>Spiralia</taxon>
        <taxon>Lophotrochozoa</taxon>
        <taxon>Mollusca</taxon>
        <taxon>Gastropoda</taxon>
        <taxon>Heterobranchia</taxon>
        <taxon>Euthyneura</taxon>
        <taxon>Panpulmonata</taxon>
        <taxon>Hygrophila</taxon>
        <taxon>Lymnaeoidea</taxon>
        <taxon>Planorbidae</taxon>
        <taxon>Biomphalaria</taxon>
    </lineage>
</organism>
<evidence type="ECO:0000256" key="2">
    <source>
        <dbReference type="SAM" id="Phobius"/>
    </source>
</evidence>
<dbReference type="InterPro" id="IPR016186">
    <property type="entry name" value="C-type_lectin-like/link_sf"/>
</dbReference>
<dbReference type="AlphaFoldDB" id="A0A9W2ZFM9"/>
<dbReference type="GeneID" id="106059756"/>
<sequence>MNRMHLQVYIVLGCFITVIEPVGSLECKVNKTFLVDDMCILWMDQKTTWQNAKKGCASVGMYLAIAQSTSQILEMVKGLPPNSTMDAWVGGSDIGSDGVFVWDEDQSPVVEEIWQFGRPNHFVGHDDCMYVTMEGEGKLAPCSGNKNALCMYRPTKPLNWFGPNNSSLCHCLDQTCSGNGTCSGANTKCMNGWFGPGCQLRSLSRDFYGPLEDLGDNNDTSCTTISRQPLYIRLRASSFFTWLRIIVKKPDQLGGFSIYFEVSNIKVLCQGYKKLPVDERSIDIICQDGPFFVDTVILEWTGEKNICSVYINGDQNFALLQHISLGSNSPPSNSSLLAVDGRKSPEDPCFQGLPKTGDQHWTLTFKRQKIINEIIIYRKPKSGGYHFMDGFLVFGFNAKGVMMFRYTDPGTHGDSPIIWILTEVSVPMKKIVISMRHATAKRYLELCEVEAFGACAAPDYGLFCEQRCDSRCFRRECHLNGLCIQCARGTLESGECVPSPEAPNSPTLVTKESSVSTKCPTAKPTSERIPESSQLIKLFILVIIVLSVMVVALTYKVLSQMNEEPKNTEITVKDSIADPTKVPSLQKVASGLTQQQSMPSTLPPATEKSTVTITSAKSSSTRIP</sequence>
<keyword evidence="3" id="KW-0732">Signal</keyword>
<dbReference type="Proteomes" id="UP001165740">
    <property type="component" value="Chromosome 18"/>
</dbReference>
<dbReference type="Gene3D" id="3.10.100.10">
    <property type="entry name" value="Mannose-Binding Protein A, subunit A"/>
    <property type="match status" value="1"/>
</dbReference>
<name>A0A9W2ZFM9_BIOGL</name>
<dbReference type="InterPro" id="IPR001304">
    <property type="entry name" value="C-type_lectin-like"/>
</dbReference>
<dbReference type="RefSeq" id="XP_055873720.1">
    <property type="nucleotide sequence ID" value="XM_056017745.1"/>
</dbReference>
<feature type="chain" id="PRO_5040874524" evidence="3">
    <location>
        <begin position="25"/>
        <end position="624"/>
    </location>
</feature>
<feature type="compositionally biased region" description="Polar residues" evidence="1">
    <location>
        <begin position="502"/>
        <end position="519"/>
    </location>
</feature>
<gene>
    <name evidence="6" type="primary">LOC106059756</name>
</gene>
<evidence type="ECO:0000259" key="4">
    <source>
        <dbReference type="PROSITE" id="PS50041"/>
    </source>
</evidence>
<keyword evidence="5" id="KW-1185">Reference proteome</keyword>
<dbReference type="SUPFAM" id="SSF56436">
    <property type="entry name" value="C-type lectin-like"/>
    <property type="match status" value="1"/>
</dbReference>
<proteinExistence type="predicted"/>
<keyword evidence="2" id="KW-0812">Transmembrane</keyword>
<reference evidence="6" key="1">
    <citation type="submission" date="2025-08" db="UniProtKB">
        <authorList>
            <consortium name="RefSeq"/>
        </authorList>
    </citation>
    <scope>IDENTIFICATION</scope>
</reference>
<evidence type="ECO:0000313" key="6">
    <source>
        <dbReference type="RefSeq" id="XP_055873720.1"/>
    </source>
</evidence>
<dbReference type="Pfam" id="PF00059">
    <property type="entry name" value="Lectin_C"/>
    <property type="match status" value="1"/>
</dbReference>
<feature type="compositionally biased region" description="Polar residues" evidence="1">
    <location>
        <begin position="591"/>
        <end position="600"/>
    </location>
</feature>
<dbReference type="OrthoDB" id="6091217at2759"/>
<feature type="domain" description="C-type lectin" evidence="4">
    <location>
        <begin position="35"/>
        <end position="151"/>
    </location>
</feature>
<dbReference type="InterPro" id="IPR016187">
    <property type="entry name" value="CTDL_fold"/>
</dbReference>
<evidence type="ECO:0000313" key="5">
    <source>
        <dbReference type="Proteomes" id="UP001165740"/>
    </source>
</evidence>